<evidence type="ECO:0000256" key="7">
    <source>
        <dbReference type="SAM" id="SignalP"/>
    </source>
</evidence>
<comment type="similarity">
    <text evidence="2">Belongs to the CopC family.</text>
</comment>
<proteinExistence type="inferred from homology"/>
<dbReference type="InterPro" id="IPR014756">
    <property type="entry name" value="Ig_E-set"/>
</dbReference>
<reference evidence="9 10" key="1">
    <citation type="submission" date="2016-10" db="EMBL/GenBank/DDBJ databases">
        <authorList>
            <person name="de Groot N.N."/>
        </authorList>
    </citation>
    <scope>NUCLEOTIDE SEQUENCE [LARGE SCALE GENOMIC DNA]</scope>
    <source>
        <strain evidence="9 10">DSM 8512</strain>
    </source>
</reference>
<dbReference type="InterPro" id="IPR014755">
    <property type="entry name" value="Cu-Rt/internalin_Ig-like"/>
</dbReference>
<keyword evidence="10" id="KW-1185">Reference proteome</keyword>
<protein>
    <recommendedName>
        <fullName evidence="8">CopC domain-containing protein</fullName>
    </recommendedName>
</protein>
<accession>A0A1H8N590</accession>
<dbReference type="GO" id="GO:0005886">
    <property type="term" value="C:plasma membrane"/>
    <property type="evidence" value="ECO:0007669"/>
    <property type="project" value="TreeGrafter"/>
</dbReference>
<organism evidence="9 10">
    <name type="scientific">Paracoccus alcaliphilus</name>
    <dbReference type="NCBI Taxonomy" id="34002"/>
    <lineage>
        <taxon>Bacteria</taxon>
        <taxon>Pseudomonadati</taxon>
        <taxon>Pseudomonadota</taxon>
        <taxon>Alphaproteobacteria</taxon>
        <taxon>Rhodobacterales</taxon>
        <taxon>Paracoccaceae</taxon>
        <taxon>Paracoccus</taxon>
    </lineage>
</organism>
<evidence type="ECO:0000256" key="2">
    <source>
        <dbReference type="ARBA" id="ARBA00010509"/>
    </source>
</evidence>
<feature type="chain" id="PRO_5011651691" description="CopC domain-containing protein" evidence="7">
    <location>
        <begin position="25"/>
        <end position="120"/>
    </location>
</feature>
<name>A0A1H8N590_9RHOB</name>
<dbReference type="Pfam" id="PF04234">
    <property type="entry name" value="CopC"/>
    <property type="match status" value="1"/>
</dbReference>
<dbReference type="GO" id="GO:0046688">
    <property type="term" value="P:response to copper ion"/>
    <property type="evidence" value="ECO:0007669"/>
    <property type="project" value="InterPro"/>
</dbReference>
<evidence type="ECO:0000313" key="10">
    <source>
        <dbReference type="Proteomes" id="UP000199054"/>
    </source>
</evidence>
<dbReference type="PANTHER" id="PTHR34820:SF4">
    <property type="entry name" value="INNER MEMBRANE PROTEIN YEBZ"/>
    <property type="match status" value="1"/>
</dbReference>
<dbReference type="Proteomes" id="UP000199054">
    <property type="component" value="Unassembled WGS sequence"/>
</dbReference>
<keyword evidence="5" id="KW-0574">Periplasm</keyword>
<dbReference type="InterPro" id="IPR007348">
    <property type="entry name" value="CopC_dom"/>
</dbReference>
<dbReference type="GO" id="GO:0042597">
    <property type="term" value="C:periplasmic space"/>
    <property type="evidence" value="ECO:0007669"/>
    <property type="project" value="UniProtKB-SubCell"/>
</dbReference>
<dbReference type="InterPro" id="IPR032694">
    <property type="entry name" value="CopC/D"/>
</dbReference>
<evidence type="ECO:0000256" key="6">
    <source>
        <dbReference type="ARBA" id="ARBA00023008"/>
    </source>
</evidence>
<dbReference type="Gene3D" id="2.60.40.1220">
    <property type="match status" value="1"/>
</dbReference>
<dbReference type="AlphaFoldDB" id="A0A1H8N590"/>
<evidence type="ECO:0000256" key="5">
    <source>
        <dbReference type="ARBA" id="ARBA00022764"/>
    </source>
</evidence>
<dbReference type="EMBL" id="FODE01000052">
    <property type="protein sequence ID" value="SEO24722.1"/>
    <property type="molecule type" value="Genomic_DNA"/>
</dbReference>
<evidence type="ECO:0000259" key="8">
    <source>
        <dbReference type="Pfam" id="PF04234"/>
    </source>
</evidence>
<gene>
    <name evidence="9" type="ORF">SAMN04489859_10526</name>
</gene>
<dbReference type="STRING" id="34002.SAMN04489859_10526"/>
<dbReference type="NCBIfam" id="NF033814">
    <property type="entry name" value="copper_CopC"/>
    <property type="match status" value="1"/>
</dbReference>
<dbReference type="GO" id="GO:0006825">
    <property type="term" value="P:copper ion transport"/>
    <property type="evidence" value="ECO:0007669"/>
    <property type="project" value="InterPro"/>
</dbReference>
<dbReference type="InterPro" id="IPR047685">
    <property type="entry name" value="CopC-like"/>
</dbReference>
<dbReference type="PANTHER" id="PTHR34820">
    <property type="entry name" value="INNER MEMBRANE PROTEIN YEBZ"/>
    <property type="match status" value="1"/>
</dbReference>
<evidence type="ECO:0000256" key="1">
    <source>
        <dbReference type="ARBA" id="ARBA00004418"/>
    </source>
</evidence>
<dbReference type="RefSeq" id="WP_170851955.1">
    <property type="nucleotide sequence ID" value="NZ_CP067124.1"/>
</dbReference>
<evidence type="ECO:0000313" key="9">
    <source>
        <dbReference type="EMBL" id="SEO24722.1"/>
    </source>
</evidence>
<dbReference type="GO" id="GO:0005507">
    <property type="term" value="F:copper ion binding"/>
    <property type="evidence" value="ECO:0007669"/>
    <property type="project" value="InterPro"/>
</dbReference>
<feature type="domain" description="CopC" evidence="8">
    <location>
        <begin position="25"/>
        <end position="119"/>
    </location>
</feature>
<evidence type="ECO:0000256" key="4">
    <source>
        <dbReference type="ARBA" id="ARBA00022729"/>
    </source>
</evidence>
<sequence>MTRAFQMIAAAAMTAAISASPALAHSVLERSDPAADATVPAPERLELTFSETIGLRFSTLSLTDPDGAEIETDGPELSDDGHSLILPLSQPLTAGDYQVRWGVLSQDGHKVDGEYGFTVE</sequence>
<dbReference type="SUPFAM" id="SSF81296">
    <property type="entry name" value="E set domains"/>
    <property type="match status" value="1"/>
</dbReference>
<keyword evidence="6" id="KW-0186">Copper</keyword>
<evidence type="ECO:0000256" key="3">
    <source>
        <dbReference type="ARBA" id="ARBA00022723"/>
    </source>
</evidence>
<keyword evidence="4 7" id="KW-0732">Signal</keyword>
<comment type="subcellular location">
    <subcellularLocation>
        <location evidence="1">Periplasm</location>
    </subcellularLocation>
</comment>
<feature type="signal peptide" evidence="7">
    <location>
        <begin position="1"/>
        <end position="24"/>
    </location>
</feature>
<keyword evidence="3" id="KW-0479">Metal-binding</keyword>